<accession>E3S066</accession>
<dbReference type="Proteomes" id="UP000001067">
    <property type="component" value="Unassembled WGS sequence"/>
</dbReference>
<evidence type="ECO:0000313" key="2">
    <source>
        <dbReference type="Proteomes" id="UP000001067"/>
    </source>
</evidence>
<protein>
    <submittedName>
        <fullName evidence="1">Uncharacterized protein</fullName>
    </submittedName>
</protein>
<sequence>MSNTSTICSLPSCKKPINTTPIYDPVLTSFFGDPWFACPYCRDVPVKGSPGLQNSVTYCSNAHRIEDADNHRNTCLKRKDLRCIDRTAQINALVFGWATKYAWAARYVVESFRSDNELQVYCRMRLSAQDIRQEGQENGLDYRDVVAAASSGKAAWAITLSTPLICWLLQDLDVELLSWDSVPAIARPTSLHVRGYDQIYPPTNHPFITIEPKRYPIAYDGIVIDLSAPQHGYTCPIEHQESYFPHRVHCGISYEFSRQYKAHICNLREHRSAADKTEDILLEAFIRICCNTLHRKITELGADGIDNLFTMNSQYFEVFLKGLSVAVREELYAYQEHIDHVIYDPNDKEGRIQLFAHLDQQGYQAMTKAYDLRCEAMGS</sequence>
<organism evidence="2">
    <name type="scientific">Pyrenophora teres f. teres (strain 0-1)</name>
    <name type="common">Barley net blotch fungus</name>
    <name type="synonym">Drechslera teres f. teres</name>
    <dbReference type="NCBI Taxonomy" id="861557"/>
    <lineage>
        <taxon>Eukaryota</taxon>
        <taxon>Fungi</taxon>
        <taxon>Dikarya</taxon>
        <taxon>Ascomycota</taxon>
        <taxon>Pezizomycotina</taxon>
        <taxon>Dothideomycetes</taxon>
        <taxon>Pleosporomycetidae</taxon>
        <taxon>Pleosporales</taxon>
        <taxon>Pleosporineae</taxon>
        <taxon>Pleosporaceae</taxon>
        <taxon>Pyrenophora</taxon>
    </lineage>
</organism>
<dbReference type="HOGENOM" id="CLU_729862_0_0_1"/>
<name>E3S066_PYRTT</name>
<dbReference type="EMBL" id="GL536266">
    <property type="protein sequence ID" value="EFQ88640.1"/>
    <property type="molecule type" value="Genomic_DNA"/>
</dbReference>
<evidence type="ECO:0000313" key="1">
    <source>
        <dbReference type="EMBL" id="EFQ88640.1"/>
    </source>
</evidence>
<dbReference type="AlphaFoldDB" id="E3S066"/>
<proteinExistence type="predicted"/>
<dbReference type="KEGG" id="pte:PTT_15415"/>
<reference evidence="1 2" key="1">
    <citation type="journal article" date="2010" name="Genome Biol.">
        <title>A first genome assembly of the barley fungal pathogen Pyrenophora teres f. teres.</title>
        <authorList>
            <person name="Ellwood S.R."/>
            <person name="Liu Z."/>
            <person name="Syme R.A."/>
            <person name="Lai Z."/>
            <person name="Hane J.K."/>
            <person name="Keiper F."/>
            <person name="Moffat C.S."/>
            <person name="Oliver R.P."/>
            <person name="Friesen T.L."/>
        </authorList>
    </citation>
    <scope>NUCLEOTIDE SEQUENCE [LARGE SCALE GENOMIC DNA]</scope>
    <source>
        <strain evidence="1 2">0-1</strain>
    </source>
</reference>
<gene>
    <name evidence="1" type="ORF">PTT_15415</name>
</gene>
<keyword evidence="2" id="KW-1185">Reference proteome</keyword>